<feature type="domain" description="Methyl-accepting transducer" evidence="3">
    <location>
        <begin position="165"/>
        <end position="234"/>
    </location>
</feature>
<evidence type="ECO:0000259" key="3">
    <source>
        <dbReference type="PROSITE" id="PS50111"/>
    </source>
</evidence>
<dbReference type="InterPro" id="IPR004089">
    <property type="entry name" value="MCPsignal_dom"/>
</dbReference>
<evidence type="ECO:0000256" key="1">
    <source>
        <dbReference type="PROSITE-ProRule" id="PRU00284"/>
    </source>
</evidence>
<organism evidence="4 5">
    <name type="scientific">Rhodoferax saidenbachensis</name>
    <dbReference type="NCBI Taxonomy" id="1484693"/>
    <lineage>
        <taxon>Bacteria</taxon>
        <taxon>Pseudomonadati</taxon>
        <taxon>Pseudomonadota</taxon>
        <taxon>Betaproteobacteria</taxon>
        <taxon>Burkholderiales</taxon>
        <taxon>Comamonadaceae</taxon>
        <taxon>Rhodoferax</taxon>
    </lineage>
</organism>
<dbReference type="Gene3D" id="1.10.287.950">
    <property type="entry name" value="Methyl-accepting chemotaxis protein"/>
    <property type="match status" value="1"/>
</dbReference>
<comment type="caution">
    <text evidence="4">The sequence shown here is derived from an EMBL/GenBank/DDBJ whole genome shotgun (WGS) entry which is preliminary data.</text>
</comment>
<accession>A0ABU1ZQ73</accession>
<feature type="compositionally biased region" description="Low complexity" evidence="2">
    <location>
        <begin position="15"/>
        <end position="25"/>
    </location>
</feature>
<feature type="region of interest" description="Disordered" evidence="2">
    <location>
        <begin position="1"/>
        <end position="25"/>
    </location>
</feature>
<dbReference type="RefSeq" id="WP_310344161.1">
    <property type="nucleotide sequence ID" value="NZ_JAVDXO010000007.1"/>
</dbReference>
<keyword evidence="1" id="KW-0807">Transducer</keyword>
<evidence type="ECO:0000256" key="2">
    <source>
        <dbReference type="SAM" id="MobiDB-lite"/>
    </source>
</evidence>
<gene>
    <name evidence="4" type="ORF">J2X15_003011</name>
</gene>
<proteinExistence type="predicted"/>
<name>A0ABU1ZQ73_9BURK</name>
<sequence>MTTSLAPSHASTQLPARATPTRAPAAGQISDLNLAARQRMLSQRMVMQTLLAANGDARQLDAARSTFQLFCDSHARLLGTIQNYDVPSAQRLRAVYEGTQGVNTTIQTFIDLMRTALEHIANQSRRTTVVLESIVDSTDAVLEALNAATTAFDVVTKAKADLLFKELSGIVSDIHTIAREAKVVSFNAQVMAARAGQQGREFAVVANVLSGISTEIDGLSRKAIDLADRNRQQA</sequence>
<dbReference type="SUPFAM" id="SSF58104">
    <property type="entry name" value="Methyl-accepting chemotaxis protein (MCP) signaling domain"/>
    <property type="match status" value="1"/>
</dbReference>
<dbReference type="EMBL" id="JAVDXO010000007">
    <property type="protein sequence ID" value="MDR7307707.1"/>
    <property type="molecule type" value="Genomic_DNA"/>
</dbReference>
<dbReference type="PROSITE" id="PS50111">
    <property type="entry name" value="CHEMOTAXIS_TRANSDUC_2"/>
    <property type="match status" value="1"/>
</dbReference>
<feature type="compositionally biased region" description="Polar residues" evidence="2">
    <location>
        <begin position="1"/>
        <end position="14"/>
    </location>
</feature>
<protein>
    <submittedName>
        <fullName evidence="4">Methyl-accepting chemotaxis protein</fullName>
    </submittedName>
</protein>
<evidence type="ECO:0000313" key="5">
    <source>
        <dbReference type="Proteomes" id="UP001268089"/>
    </source>
</evidence>
<dbReference type="Proteomes" id="UP001268089">
    <property type="component" value="Unassembled WGS sequence"/>
</dbReference>
<evidence type="ECO:0000313" key="4">
    <source>
        <dbReference type="EMBL" id="MDR7307707.1"/>
    </source>
</evidence>
<keyword evidence="5" id="KW-1185">Reference proteome</keyword>
<reference evidence="4 5" key="1">
    <citation type="submission" date="2023-07" db="EMBL/GenBank/DDBJ databases">
        <title>Sorghum-associated microbial communities from plants grown in Nebraska, USA.</title>
        <authorList>
            <person name="Schachtman D."/>
        </authorList>
    </citation>
    <scope>NUCLEOTIDE SEQUENCE [LARGE SCALE GENOMIC DNA]</scope>
    <source>
        <strain evidence="4 5">BE308</strain>
    </source>
</reference>